<dbReference type="PANTHER" id="PTHR47738:SF2">
    <property type="entry name" value="PTS SYSTEM FRUCTOSE-LIKE EIIA COMPONENT"/>
    <property type="match status" value="1"/>
</dbReference>
<reference evidence="7 8" key="1">
    <citation type="submission" date="2018-04" db="EMBL/GenBank/DDBJ databases">
        <title>Brenneria corticis sp.nov.</title>
        <authorList>
            <person name="Li Y."/>
        </authorList>
    </citation>
    <scope>NUCLEOTIDE SEQUENCE [LARGE SCALE GENOMIC DNA]</scope>
    <source>
        <strain evidence="7 8">LMG 27715</strain>
    </source>
</reference>
<keyword evidence="5" id="KW-0598">Phosphotransferase system</keyword>
<accession>A0A2U1TQM3</accession>
<evidence type="ECO:0000259" key="6">
    <source>
        <dbReference type="PROSITE" id="PS51094"/>
    </source>
</evidence>
<keyword evidence="1" id="KW-0813">Transport</keyword>
<dbReference type="AlphaFoldDB" id="A0A2U1TQM3"/>
<feature type="domain" description="PTS EIIA type-2" evidence="6">
    <location>
        <begin position="5"/>
        <end position="149"/>
    </location>
</feature>
<dbReference type="InterPro" id="IPR004715">
    <property type="entry name" value="PTS_IIA_fruc"/>
</dbReference>
<dbReference type="NCBIfam" id="TIGR00848">
    <property type="entry name" value="fruA"/>
    <property type="match status" value="1"/>
</dbReference>
<dbReference type="InterPro" id="IPR002178">
    <property type="entry name" value="PTS_EIIA_type-2_dom"/>
</dbReference>
<sequence>MDLVSMIDERLVKFDFHVLDKNDAISKIGQLMFEAGKINDKDMYVNGVFEREKEHSTGIGMGIAIPHCKSDCVREVAFTLIKLCDSIEWDAFDDQRVEYIIMLAAPNTSDNLHLKMLSQLAVCLTDDDFRKSLLNSKTVDEVKQCLNNYR</sequence>
<evidence type="ECO:0000313" key="8">
    <source>
        <dbReference type="Proteomes" id="UP000245138"/>
    </source>
</evidence>
<keyword evidence="4" id="KW-0808">Transferase</keyword>
<dbReference type="Pfam" id="PF00359">
    <property type="entry name" value="PTS_EIIA_2"/>
    <property type="match status" value="1"/>
</dbReference>
<dbReference type="Gene3D" id="3.40.930.10">
    <property type="entry name" value="Mannitol-specific EII, Chain A"/>
    <property type="match status" value="1"/>
</dbReference>
<dbReference type="SUPFAM" id="SSF55804">
    <property type="entry name" value="Phoshotransferase/anion transport protein"/>
    <property type="match status" value="1"/>
</dbReference>
<evidence type="ECO:0000313" key="7">
    <source>
        <dbReference type="EMBL" id="PWC11706.1"/>
    </source>
</evidence>
<evidence type="ECO:0000256" key="1">
    <source>
        <dbReference type="ARBA" id="ARBA00022448"/>
    </source>
</evidence>
<dbReference type="InterPro" id="IPR016152">
    <property type="entry name" value="PTrfase/Anion_transptr"/>
</dbReference>
<evidence type="ECO:0000256" key="4">
    <source>
        <dbReference type="ARBA" id="ARBA00022679"/>
    </source>
</evidence>
<proteinExistence type="predicted"/>
<organism evidence="7 8">
    <name type="scientific">Brenneria roseae subsp. americana</name>
    <dbReference type="NCBI Taxonomy" id="1508507"/>
    <lineage>
        <taxon>Bacteria</taxon>
        <taxon>Pseudomonadati</taxon>
        <taxon>Pseudomonadota</taxon>
        <taxon>Gammaproteobacteria</taxon>
        <taxon>Enterobacterales</taxon>
        <taxon>Pectobacteriaceae</taxon>
        <taxon>Brenneria</taxon>
    </lineage>
</organism>
<evidence type="ECO:0000256" key="3">
    <source>
        <dbReference type="ARBA" id="ARBA00022597"/>
    </source>
</evidence>
<evidence type="ECO:0000256" key="5">
    <source>
        <dbReference type="ARBA" id="ARBA00022683"/>
    </source>
</evidence>
<protein>
    <submittedName>
        <fullName evidence="7">PTS sugar transporter subunit IIA</fullName>
    </submittedName>
</protein>
<dbReference type="OrthoDB" id="95460at2"/>
<dbReference type="PROSITE" id="PS00372">
    <property type="entry name" value="PTS_EIIA_TYPE_2_HIS"/>
    <property type="match status" value="1"/>
</dbReference>
<dbReference type="PROSITE" id="PS51094">
    <property type="entry name" value="PTS_EIIA_TYPE_2"/>
    <property type="match status" value="1"/>
</dbReference>
<dbReference type="RefSeq" id="WP_109054756.1">
    <property type="nucleotide sequence ID" value="NZ_QDKJ01000009.1"/>
</dbReference>
<dbReference type="PANTHER" id="PTHR47738">
    <property type="entry name" value="PTS SYSTEM FRUCTOSE-LIKE EIIA COMPONENT-RELATED"/>
    <property type="match status" value="1"/>
</dbReference>
<keyword evidence="8" id="KW-1185">Reference proteome</keyword>
<keyword evidence="3 7" id="KW-0762">Sugar transport</keyword>
<dbReference type="CDD" id="cd00211">
    <property type="entry name" value="PTS_IIA_fru"/>
    <property type="match status" value="1"/>
</dbReference>
<keyword evidence="2" id="KW-0597">Phosphoprotein</keyword>
<dbReference type="GO" id="GO:0016020">
    <property type="term" value="C:membrane"/>
    <property type="evidence" value="ECO:0007669"/>
    <property type="project" value="InterPro"/>
</dbReference>
<dbReference type="InterPro" id="IPR051541">
    <property type="entry name" value="PTS_SugarTrans_NitroReg"/>
</dbReference>
<gene>
    <name evidence="7" type="ORF">B4923_12815</name>
</gene>
<comment type="caution">
    <text evidence="7">The sequence shown here is derived from an EMBL/GenBank/DDBJ whole genome shotgun (WGS) entry which is preliminary data.</text>
</comment>
<dbReference type="GO" id="GO:0008982">
    <property type="term" value="F:protein-N(PI)-phosphohistidine-sugar phosphotransferase activity"/>
    <property type="evidence" value="ECO:0007669"/>
    <property type="project" value="InterPro"/>
</dbReference>
<dbReference type="EMBL" id="QDKJ01000009">
    <property type="protein sequence ID" value="PWC11706.1"/>
    <property type="molecule type" value="Genomic_DNA"/>
</dbReference>
<name>A0A2U1TQM3_9GAMM</name>
<evidence type="ECO:0000256" key="2">
    <source>
        <dbReference type="ARBA" id="ARBA00022553"/>
    </source>
</evidence>
<dbReference type="GO" id="GO:0009401">
    <property type="term" value="P:phosphoenolpyruvate-dependent sugar phosphotransferase system"/>
    <property type="evidence" value="ECO:0007669"/>
    <property type="project" value="UniProtKB-KW"/>
</dbReference>
<dbReference type="Proteomes" id="UP000245138">
    <property type="component" value="Unassembled WGS sequence"/>
</dbReference>